<comment type="subcellular location">
    <subcellularLocation>
        <location evidence="1">Cell envelope</location>
    </subcellularLocation>
</comment>
<dbReference type="KEGG" id="psuu:Psuf_091700"/>
<feature type="region of interest" description="Disordered" evidence="5">
    <location>
        <begin position="119"/>
        <end position="164"/>
    </location>
</feature>
<feature type="compositionally biased region" description="Low complexity" evidence="5">
    <location>
        <begin position="142"/>
        <end position="158"/>
    </location>
</feature>
<dbReference type="GO" id="GO:0005886">
    <property type="term" value="C:plasma membrane"/>
    <property type="evidence" value="ECO:0007669"/>
    <property type="project" value="TreeGrafter"/>
</dbReference>
<evidence type="ECO:0000256" key="5">
    <source>
        <dbReference type="SAM" id="MobiDB-lite"/>
    </source>
</evidence>
<gene>
    <name evidence="9" type="ORF">Psuf_091700</name>
</gene>
<evidence type="ECO:0000256" key="4">
    <source>
        <dbReference type="ARBA" id="ARBA00023008"/>
    </source>
</evidence>
<evidence type="ECO:0000313" key="9">
    <source>
        <dbReference type="EMBL" id="BCB91857.1"/>
    </source>
</evidence>
<evidence type="ECO:0000259" key="8">
    <source>
        <dbReference type="Pfam" id="PF04234"/>
    </source>
</evidence>
<keyword evidence="6" id="KW-0812">Transmembrane</keyword>
<keyword evidence="6" id="KW-1133">Transmembrane helix</keyword>
<evidence type="ECO:0000256" key="2">
    <source>
        <dbReference type="ARBA" id="ARBA00022723"/>
    </source>
</evidence>
<dbReference type="Proteomes" id="UP000503011">
    <property type="component" value="Chromosome"/>
</dbReference>
<evidence type="ECO:0000256" key="7">
    <source>
        <dbReference type="SAM" id="SignalP"/>
    </source>
</evidence>
<feature type="signal peptide" evidence="7">
    <location>
        <begin position="1"/>
        <end position="32"/>
    </location>
</feature>
<evidence type="ECO:0000256" key="6">
    <source>
        <dbReference type="SAM" id="Phobius"/>
    </source>
</evidence>
<protein>
    <recommendedName>
        <fullName evidence="8">CopC domain-containing protein</fullName>
    </recommendedName>
</protein>
<keyword evidence="6" id="KW-0472">Membrane</keyword>
<evidence type="ECO:0000256" key="1">
    <source>
        <dbReference type="ARBA" id="ARBA00004196"/>
    </source>
</evidence>
<feature type="domain" description="CopC" evidence="8">
    <location>
        <begin position="33"/>
        <end position="124"/>
    </location>
</feature>
<evidence type="ECO:0000313" key="10">
    <source>
        <dbReference type="Proteomes" id="UP000503011"/>
    </source>
</evidence>
<dbReference type="AlphaFoldDB" id="A0A6F8Z0E5"/>
<dbReference type="GO" id="GO:0046688">
    <property type="term" value="P:response to copper ion"/>
    <property type="evidence" value="ECO:0007669"/>
    <property type="project" value="InterPro"/>
</dbReference>
<dbReference type="SUPFAM" id="SSF81296">
    <property type="entry name" value="E set domains"/>
    <property type="match status" value="1"/>
</dbReference>
<feature type="chain" id="PRO_5026361271" description="CopC domain-containing protein" evidence="7">
    <location>
        <begin position="33"/>
        <end position="199"/>
    </location>
</feature>
<dbReference type="InterPro" id="IPR007348">
    <property type="entry name" value="CopC_dom"/>
</dbReference>
<dbReference type="InterPro" id="IPR014756">
    <property type="entry name" value="Ig_E-set"/>
</dbReference>
<proteinExistence type="predicted"/>
<reference evidence="9 10" key="2">
    <citation type="submission" date="2020-03" db="EMBL/GenBank/DDBJ databases">
        <authorList>
            <person name="Ichikawa N."/>
            <person name="Kimura A."/>
            <person name="Kitahashi Y."/>
            <person name="Uohara A."/>
        </authorList>
    </citation>
    <scope>NUCLEOTIDE SEQUENCE [LARGE SCALE GENOMIC DNA]</scope>
    <source>
        <strain evidence="9 10">NBRC 105367</strain>
    </source>
</reference>
<keyword evidence="10" id="KW-1185">Reference proteome</keyword>
<dbReference type="Gene3D" id="2.60.40.1220">
    <property type="match status" value="1"/>
</dbReference>
<dbReference type="GO" id="GO:0005507">
    <property type="term" value="F:copper ion binding"/>
    <property type="evidence" value="ECO:0007669"/>
    <property type="project" value="InterPro"/>
</dbReference>
<dbReference type="PANTHER" id="PTHR34820:SF4">
    <property type="entry name" value="INNER MEMBRANE PROTEIN YEBZ"/>
    <property type="match status" value="1"/>
</dbReference>
<dbReference type="NCBIfam" id="TIGR01167">
    <property type="entry name" value="LPXTG_anchor"/>
    <property type="match status" value="1"/>
</dbReference>
<keyword evidence="4" id="KW-0186">Copper</keyword>
<keyword evidence="2" id="KW-0479">Metal-binding</keyword>
<dbReference type="InterPro" id="IPR032694">
    <property type="entry name" value="CopC/D"/>
</dbReference>
<dbReference type="EMBL" id="AP022871">
    <property type="protein sequence ID" value="BCB91857.1"/>
    <property type="molecule type" value="Genomic_DNA"/>
</dbReference>
<dbReference type="PANTHER" id="PTHR34820">
    <property type="entry name" value="INNER MEMBRANE PROTEIN YEBZ"/>
    <property type="match status" value="1"/>
</dbReference>
<name>A0A6F8Z0E5_9ACTN</name>
<keyword evidence="3 7" id="KW-0732">Signal</keyword>
<evidence type="ECO:0000256" key="3">
    <source>
        <dbReference type="ARBA" id="ARBA00022729"/>
    </source>
</evidence>
<dbReference type="GO" id="GO:0042597">
    <property type="term" value="C:periplasmic space"/>
    <property type="evidence" value="ECO:0007669"/>
    <property type="project" value="InterPro"/>
</dbReference>
<dbReference type="GO" id="GO:0030313">
    <property type="term" value="C:cell envelope"/>
    <property type="evidence" value="ECO:0007669"/>
    <property type="project" value="UniProtKB-SubCell"/>
</dbReference>
<reference evidence="9 10" key="1">
    <citation type="submission" date="2020-03" db="EMBL/GenBank/DDBJ databases">
        <title>Whole genome shotgun sequence of Phytohabitans suffuscus NBRC 105367.</title>
        <authorList>
            <person name="Komaki H."/>
            <person name="Tamura T."/>
        </authorList>
    </citation>
    <scope>NUCLEOTIDE SEQUENCE [LARGE SCALE GENOMIC DNA]</scope>
    <source>
        <strain evidence="9 10">NBRC 105367</strain>
    </source>
</reference>
<accession>A0A6F8Z0E5</accession>
<dbReference type="GO" id="GO:0006825">
    <property type="term" value="P:copper ion transport"/>
    <property type="evidence" value="ECO:0007669"/>
    <property type="project" value="InterPro"/>
</dbReference>
<sequence>MGAVNRYRLLSAATATLTAALAVVLPAAPASAHTELKSTAPAARSTTNDPVTEVTLTFTGLIKKPGTTVAVTGPDKTSYSAGDAEVLDETITQKVGALPVGAITVAWRTVASDGHPMQGSFTFTNRAAPPTPSAEPSPSPSVEPTTAAPTGASAPSPTLAGQAGEESSSGVVWVVVAAAVLALAALGGLLWRRRRQSGG</sequence>
<organism evidence="9 10">
    <name type="scientific">Phytohabitans suffuscus</name>
    <dbReference type="NCBI Taxonomy" id="624315"/>
    <lineage>
        <taxon>Bacteria</taxon>
        <taxon>Bacillati</taxon>
        <taxon>Actinomycetota</taxon>
        <taxon>Actinomycetes</taxon>
        <taxon>Micromonosporales</taxon>
        <taxon>Micromonosporaceae</taxon>
    </lineage>
</organism>
<feature type="compositionally biased region" description="Pro residues" evidence="5">
    <location>
        <begin position="129"/>
        <end position="141"/>
    </location>
</feature>
<dbReference type="Pfam" id="PF04234">
    <property type="entry name" value="CopC"/>
    <property type="match status" value="1"/>
</dbReference>
<dbReference type="InterPro" id="IPR014755">
    <property type="entry name" value="Cu-Rt/internalin_Ig-like"/>
</dbReference>
<feature type="transmembrane region" description="Helical" evidence="6">
    <location>
        <begin position="171"/>
        <end position="191"/>
    </location>
</feature>